<feature type="transmembrane region" description="Helical" evidence="1">
    <location>
        <begin position="98"/>
        <end position="118"/>
    </location>
</feature>
<evidence type="ECO:0000313" key="2">
    <source>
        <dbReference type="EMBL" id="RCL42084.1"/>
    </source>
</evidence>
<organism evidence="2 3">
    <name type="scientific">SAR86 cluster bacterium</name>
    <dbReference type="NCBI Taxonomy" id="2030880"/>
    <lineage>
        <taxon>Bacteria</taxon>
        <taxon>Pseudomonadati</taxon>
        <taxon>Pseudomonadota</taxon>
        <taxon>Gammaproteobacteria</taxon>
        <taxon>SAR86 cluster</taxon>
    </lineage>
</organism>
<sequence>MELIFGVLLIALGVSLPMFYKFWHKTVIRTLASNYLKMLGLFGVIIGGIFLYFGIPENPIYYQPWNYIVILIGILSIFRGLLFLFFSDWAKTIALDYFRKFMIFGTLFLFAIGTVLLLESARDKTPFDPLVGCESNDEIQVVCGFKNPEDLVIIPDGSGLIVSEYGGQKPIQEEGVGKISLLNLKTLKKEKIDVLYSSNEWGDGKCLRKDSDLIGPHGIDLVKRKDGQYQLAVVSHLPDERIEMYKLFKKDQTWNLEWKGCVSTENKYYLNDVSLTDSGSFYATHMFPRNFSMEKWILAYYFKFNTGFVIKWEKKNGFAELRYTSGAYPNGLSHDPEKNYLAVNYNLGDSTSLYDLESKQHLATYKTNSPDNIVLQDNDYWIVSHDSNIYDYARCGLNENCTLPWSISILNRNTLDLKNRISFKNTNMGPGTVALMENERVWLGSFRSNRLGYITQ</sequence>
<keyword evidence="1" id="KW-0812">Transmembrane</keyword>
<evidence type="ECO:0000313" key="3">
    <source>
        <dbReference type="Proteomes" id="UP000253307"/>
    </source>
</evidence>
<feature type="transmembrane region" description="Helical" evidence="1">
    <location>
        <begin position="6"/>
        <end position="23"/>
    </location>
</feature>
<evidence type="ECO:0000256" key="1">
    <source>
        <dbReference type="SAM" id="Phobius"/>
    </source>
</evidence>
<protein>
    <recommendedName>
        <fullName evidence="4">SMP-30/Gluconolactonase/LRE-like region domain-containing protein</fullName>
    </recommendedName>
</protein>
<gene>
    <name evidence="2" type="ORF">DBW96_01540</name>
</gene>
<feature type="transmembrane region" description="Helical" evidence="1">
    <location>
        <begin position="67"/>
        <end position="86"/>
    </location>
</feature>
<name>A0A368BYX7_9GAMM</name>
<keyword evidence="1" id="KW-1133">Transmembrane helix</keyword>
<dbReference type="Proteomes" id="UP000253307">
    <property type="component" value="Unassembled WGS sequence"/>
</dbReference>
<comment type="caution">
    <text evidence="2">The sequence shown here is derived from an EMBL/GenBank/DDBJ whole genome shotgun (WGS) entry which is preliminary data.</text>
</comment>
<proteinExistence type="predicted"/>
<dbReference type="EMBL" id="QOPE01000007">
    <property type="protein sequence ID" value="RCL42084.1"/>
    <property type="molecule type" value="Genomic_DNA"/>
</dbReference>
<dbReference type="InterPro" id="IPR051288">
    <property type="entry name" value="Serum_paraoxonase/arylesterase"/>
</dbReference>
<dbReference type="AlphaFoldDB" id="A0A368BYX7"/>
<dbReference type="InterPro" id="IPR011042">
    <property type="entry name" value="6-blade_b-propeller_TolB-like"/>
</dbReference>
<dbReference type="PANTHER" id="PTHR11799:SF12">
    <property type="entry name" value="PARAOXONASE-RELATED"/>
    <property type="match status" value="1"/>
</dbReference>
<dbReference type="Gene3D" id="2.120.10.30">
    <property type="entry name" value="TolB, C-terminal domain"/>
    <property type="match status" value="1"/>
</dbReference>
<feature type="transmembrane region" description="Helical" evidence="1">
    <location>
        <begin position="35"/>
        <end position="55"/>
    </location>
</feature>
<dbReference type="PANTHER" id="PTHR11799">
    <property type="entry name" value="PARAOXONASE"/>
    <property type="match status" value="1"/>
</dbReference>
<reference evidence="2 3" key="1">
    <citation type="journal article" date="2018" name="Microbiome">
        <title>Fine metagenomic profile of the Mediterranean stratified and mixed water columns revealed by assembly and recruitment.</title>
        <authorList>
            <person name="Haro-Moreno J.M."/>
            <person name="Lopez-Perez M."/>
            <person name="De La Torre J.R."/>
            <person name="Picazo A."/>
            <person name="Camacho A."/>
            <person name="Rodriguez-Valera F."/>
        </authorList>
    </citation>
    <scope>NUCLEOTIDE SEQUENCE [LARGE SCALE GENOMIC DNA]</scope>
    <source>
        <strain evidence="2">MED-G82</strain>
    </source>
</reference>
<keyword evidence="1" id="KW-0472">Membrane</keyword>
<evidence type="ECO:0008006" key="4">
    <source>
        <dbReference type="Google" id="ProtNLM"/>
    </source>
</evidence>
<accession>A0A368BYX7</accession>
<dbReference type="SUPFAM" id="SSF63829">
    <property type="entry name" value="Calcium-dependent phosphotriesterase"/>
    <property type="match status" value="1"/>
</dbReference>